<feature type="region of interest" description="Disordered" evidence="1">
    <location>
        <begin position="157"/>
        <end position="183"/>
    </location>
</feature>
<organism evidence="2 3">
    <name type="scientific">Mycobacterium shimoidei</name>
    <dbReference type="NCBI Taxonomy" id="29313"/>
    <lineage>
        <taxon>Bacteria</taxon>
        <taxon>Bacillati</taxon>
        <taxon>Actinomycetota</taxon>
        <taxon>Actinomycetes</taxon>
        <taxon>Mycobacteriales</taxon>
        <taxon>Mycobacteriaceae</taxon>
        <taxon>Mycobacterium</taxon>
    </lineage>
</organism>
<dbReference type="EMBL" id="UEGW01000001">
    <property type="protein sequence ID" value="SRX93560.1"/>
    <property type="molecule type" value="Genomic_DNA"/>
</dbReference>
<keyword evidence="3" id="KW-1185">Reference proteome</keyword>
<gene>
    <name evidence="2" type="ORF">MSP7336_01799</name>
</gene>
<evidence type="ECO:0000313" key="3">
    <source>
        <dbReference type="Proteomes" id="UP000252015"/>
    </source>
</evidence>
<accession>A0A375YXY7</accession>
<reference evidence="2 3" key="1">
    <citation type="submission" date="2018-05" db="EMBL/GenBank/DDBJ databases">
        <authorList>
            <consortium name="IHU Genomes"/>
        </authorList>
    </citation>
    <scope>NUCLEOTIDE SEQUENCE [LARGE SCALE GENOMIC DNA]</scope>
    <source>
        <strain evidence="2 3">P7336</strain>
    </source>
</reference>
<feature type="region of interest" description="Disordered" evidence="1">
    <location>
        <begin position="1"/>
        <end position="29"/>
    </location>
</feature>
<dbReference type="Proteomes" id="UP000252015">
    <property type="component" value="Unassembled WGS sequence"/>
</dbReference>
<evidence type="ECO:0000256" key="1">
    <source>
        <dbReference type="SAM" id="MobiDB-lite"/>
    </source>
</evidence>
<name>A0A375YXY7_MYCSH</name>
<protein>
    <recommendedName>
        <fullName evidence="4">Tail assembly chaperone</fullName>
    </recommendedName>
</protein>
<evidence type="ECO:0008006" key="4">
    <source>
        <dbReference type="Google" id="ProtNLM"/>
    </source>
</evidence>
<evidence type="ECO:0000313" key="2">
    <source>
        <dbReference type="EMBL" id="SRX93560.1"/>
    </source>
</evidence>
<sequence>MSEHPVPEIGGPVPQAPSPNKLAQAAEQADEYDSFVKPIRIRTKSGKVFEVPHPTQLDDEQQEAFDELQYEANQCDRWPDVEVPETTTTHPDGSVTVIPKHIERGDFISPYQKGGVRMRPGYNIRLAKIYFGDRYEEFKAAGGRSNDLALALRRAADEMRERQAADSKSAGGGVSVEKVPNTD</sequence>
<dbReference type="AlphaFoldDB" id="A0A375YXY7"/>
<dbReference type="RefSeq" id="WP_142706772.1">
    <property type="nucleotide sequence ID" value="NZ_UEGW01000001.1"/>
</dbReference>
<proteinExistence type="predicted"/>